<sequence length="187" mass="21331">MLRNDRNLRIREAVFGVARVDVFEDGPRRRQQLFLPLIVQRAVVVEPVDQGDARVQLLDLLPDVQLELVHRALLFCWSVGEPGNLPGARGNTEPESVVRDRYRGVIDAVLLILMKRTRPKIETSAQKKNPLHTPTPTQQTKTISLSIFLSTLLRFRFPSTLFRPKIIQTPKQITLFLYHTASTRSAT</sequence>
<name>A0A8D8FXE8_CULPI</name>
<accession>A0A8D8FXE8</accession>
<dbReference type="EMBL" id="HBUE01110526">
    <property type="protein sequence ID" value="CAG6488661.1"/>
    <property type="molecule type" value="Transcribed_RNA"/>
</dbReference>
<protein>
    <submittedName>
        <fullName evidence="1">(northern house mosquito) hypothetical protein</fullName>
    </submittedName>
</protein>
<proteinExistence type="predicted"/>
<dbReference type="AlphaFoldDB" id="A0A8D8FXE8"/>
<dbReference type="EMBL" id="HBUE01110532">
    <property type="protein sequence ID" value="CAG6488682.1"/>
    <property type="molecule type" value="Transcribed_RNA"/>
</dbReference>
<evidence type="ECO:0000313" key="1">
    <source>
        <dbReference type="EMBL" id="CAG6488682.1"/>
    </source>
</evidence>
<organism evidence="1">
    <name type="scientific">Culex pipiens</name>
    <name type="common">House mosquito</name>
    <dbReference type="NCBI Taxonomy" id="7175"/>
    <lineage>
        <taxon>Eukaryota</taxon>
        <taxon>Metazoa</taxon>
        <taxon>Ecdysozoa</taxon>
        <taxon>Arthropoda</taxon>
        <taxon>Hexapoda</taxon>
        <taxon>Insecta</taxon>
        <taxon>Pterygota</taxon>
        <taxon>Neoptera</taxon>
        <taxon>Endopterygota</taxon>
        <taxon>Diptera</taxon>
        <taxon>Nematocera</taxon>
        <taxon>Culicoidea</taxon>
        <taxon>Culicidae</taxon>
        <taxon>Culicinae</taxon>
        <taxon>Culicini</taxon>
        <taxon>Culex</taxon>
        <taxon>Culex</taxon>
    </lineage>
</organism>
<dbReference type="EMBL" id="HBUE01110529">
    <property type="protein sequence ID" value="CAG6488675.1"/>
    <property type="molecule type" value="Transcribed_RNA"/>
</dbReference>
<reference evidence="1" key="1">
    <citation type="submission" date="2021-05" db="EMBL/GenBank/DDBJ databases">
        <authorList>
            <person name="Alioto T."/>
            <person name="Alioto T."/>
            <person name="Gomez Garrido J."/>
        </authorList>
    </citation>
    <scope>NUCLEOTIDE SEQUENCE</scope>
</reference>